<organism evidence="3 4">
    <name type="scientific">Nocardia stercoris</name>
    <dbReference type="NCBI Taxonomy" id="2483361"/>
    <lineage>
        <taxon>Bacteria</taxon>
        <taxon>Bacillati</taxon>
        <taxon>Actinomycetota</taxon>
        <taxon>Actinomycetes</taxon>
        <taxon>Mycobacteriales</taxon>
        <taxon>Nocardiaceae</taxon>
        <taxon>Nocardia</taxon>
    </lineage>
</organism>
<dbReference type="PANTHER" id="PTHR35174">
    <property type="entry name" value="BLL7171 PROTEIN-RELATED"/>
    <property type="match status" value="1"/>
</dbReference>
<sequence>MKFQLNLYLSAAALPGGGFDNEQFLAAAGRAGELISGHVFADPSLSAVVRIRDGAVTVTDGPYLQTADQIAGQYLVDCESREHAMELAALISSGRIGGVEVRPLMDSAGMEM</sequence>
<evidence type="ECO:0000256" key="1">
    <source>
        <dbReference type="ARBA" id="ARBA00007689"/>
    </source>
</evidence>
<accession>A0A3M2KZ80</accession>
<comment type="caution">
    <text evidence="3">The sequence shown here is derived from an EMBL/GenBank/DDBJ whole genome shotgun (WGS) entry which is preliminary data.</text>
</comment>
<comment type="similarity">
    <text evidence="1">Belongs to the YciI family.</text>
</comment>
<keyword evidence="4" id="KW-1185">Reference proteome</keyword>
<dbReference type="RefSeq" id="WP_122192168.1">
    <property type="nucleotide sequence ID" value="NZ_RFFH01000040.1"/>
</dbReference>
<name>A0A3M2KZ80_9NOCA</name>
<protein>
    <recommendedName>
        <fullName evidence="2">YCII-related domain-containing protein</fullName>
    </recommendedName>
</protein>
<dbReference type="OrthoDB" id="668782at2"/>
<dbReference type="InterPro" id="IPR011008">
    <property type="entry name" value="Dimeric_a/b-barrel"/>
</dbReference>
<feature type="domain" description="YCII-related" evidence="2">
    <location>
        <begin position="31"/>
        <end position="106"/>
    </location>
</feature>
<reference evidence="3 4" key="1">
    <citation type="submission" date="2018-10" db="EMBL/GenBank/DDBJ databases">
        <title>Isolation from cow dung.</title>
        <authorList>
            <person name="Ling L."/>
        </authorList>
    </citation>
    <scope>NUCLEOTIDE SEQUENCE [LARGE SCALE GENOMIC DNA]</scope>
    <source>
        <strain evidence="3 4">NEAU-LL90</strain>
    </source>
</reference>
<dbReference type="InterPro" id="IPR005545">
    <property type="entry name" value="YCII"/>
</dbReference>
<proteinExistence type="inferred from homology"/>
<dbReference type="EMBL" id="RFFH01000040">
    <property type="protein sequence ID" value="RMI27618.1"/>
    <property type="molecule type" value="Genomic_DNA"/>
</dbReference>
<dbReference type="Proteomes" id="UP000279275">
    <property type="component" value="Unassembled WGS sequence"/>
</dbReference>
<gene>
    <name evidence="3" type="ORF">EBN03_33430</name>
</gene>
<evidence type="ECO:0000313" key="3">
    <source>
        <dbReference type="EMBL" id="RMI27618.1"/>
    </source>
</evidence>
<dbReference type="SUPFAM" id="SSF54909">
    <property type="entry name" value="Dimeric alpha+beta barrel"/>
    <property type="match status" value="1"/>
</dbReference>
<dbReference type="PANTHER" id="PTHR35174:SF3">
    <property type="entry name" value="BLL7171 PROTEIN"/>
    <property type="match status" value="1"/>
</dbReference>
<dbReference type="Gene3D" id="3.30.70.1060">
    <property type="entry name" value="Dimeric alpha+beta barrel"/>
    <property type="match status" value="1"/>
</dbReference>
<dbReference type="Pfam" id="PF03795">
    <property type="entry name" value="YCII"/>
    <property type="match status" value="1"/>
</dbReference>
<evidence type="ECO:0000259" key="2">
    <source>
        <dbReference type="Pfam" id="PF03795"/>
    </source>
</evidence>
<evidence type="ECO:0000313" key="4">
    <source>
        <dbReference type="Proteomes" id="UP000279275"/>
    </source>
</evidence>
<dbReference type="AlphaFoldDB" id="A0A3M2KZ80"/>